<keyword evidence="3" id="KW-1185">Reference proteome</keyword>
<proteinExistence type="predicted"/>
<evidence type="ECO:0000256" key="1">
    <source>
        <dbReference type="SAM" id="MobiDB-lite"/>
    </source>
</evidence>
<accession>A0A1S1R492</accession>
<dbReference type="EMBL" id="MBLM01000080">
    <property type="protein sequence ID" value="OHV40315.1"/>
    <property type="molecule type" value="Genomic_DNA"/>
</dbReference>
<comment type="caution">
    <text evidence="2">The sequence shown here is derived from an EMBL/GenBank/DDBJ whole genome shotgun (WGS) entry which is preliminary data.</text>
</comment>
<dbReference type="RefSeq" id="WP_071083437.1">
    <property type="nucleotide sequence ID" value="NZ_MBLM01000080.1"/>
</dbReference>
<dbReference type="Pfam" id="PF12502">
    <property type="entry name" value="DUF3710"/>
    <property type="match status" value="1"/>
</dbReference>
<name>A0A1S1R492_9ACTN</name>
<feature type="region of interest" description="Disordered" evidence="1">
    <location>
        <begin position="1"/>
        <end position="48"/>
    </location>
</feature>
<gene>
    <name evidence="2" type="ORF">CC117_14265</name>
</gene>
<reference evidence="3" key="1">
    <citation type="submission" date="2016-07" db="EMBL/GenBank/DDBJ databases">
        <title>Sequence Frankia sp. strain CcI1.17.</title>
        <authorList>
            <person name="Ghodhbane-Gtari F."/>
            <person name="Swanson E."/>
            <person name="Gueddou A."/>
            <person name="Morris K."/>
            <person name="Hezbri K."/>
            <person name="Ktari A."/>
            <person name="Nouioui I."/>
            <person name="Abebe-Akele F."/>
            <person name="Simpson S."/>
            <person name="Thomas K."/>
            <person name="Gtari M."/>
            <person name="Tisa L.S."/>
            <person name="Hurst S."/>
        </authorList>
    </citation>
    <scope>NUCLEOTIDE SEQUENCE [LARGE SCALE GENOMIC DNA]</scope>
    <source>
        <strain evidence="3">Cc1.17</strain>
    </source>
</reference>
<dbReference type="AlphaFoldDB" id="A0A1S1R492"/>
<dbReference type="InterPro" id="IPR022183">
    <property type="entry name" value="DUF3710"/>
</dbReference>
<dbReference type="OrthoDB" id="3215113at2"/>
<evidence type="ECO:0000313" key="3">
    <source>
        <dbReference type="Proteomes" id="UP000179627"/>
    </source>
</evidence>
<protein>
    <submittedName>
        <fullName evidence="2">Uncharacterized protein</fullName>
    </submittedName>
</protein>
<organism evidence="2 3">
    <name type="scientific">Parafrankia colletiae</name>
    <dbReference type="NCBI Taxonomy" id="573497"/>
    <lineage>
        <taxon>Bacteria</taxon>
        <taxon>Bacillati</taxon>
        <taxon>Actinomycetota</taxon>
        <taxon>Actinomycetes</taxon>
        <taxon>Frankiales</taxon>
        <taxon>Frankiaceae</taxon>
        <taxon>Parafrankia</taxon>
    </lineage>
</organism>
<sequence>MFGRRRPAADGVPSEPGQDAEPGQGAPTHAGPWGEVDAARLDPSGRDASAAASRHVDFGALRVAVQAGMTAEVLPGLGERSVPELVLRTGEFTVRMAAFAAPRSHDGWEGIRGDHAAAPGASGVVSGRYGPEFRSGDSRVIGIAGPRWYLRVAVTTTTTASAGDDATTALPVLDEILGATVVVRGATAMPAGAALPLRHPTPDGPAVVTLSDLWTDDPTTAGTGTLERRPAVHEYAGAFTGSLSRDLSTWG</sequence>
<evidence type="ECO:0000313" key="2">
    <source>
        <dbReference type="EMBL" id="OHV40315.1"/>
    </source>
</evidence>
<dbReference type="Proteomes" id="UP000179627">
    <property type="component" value="Unassembled WGS sequence"/>
</dbReference>